<proteinExistence type="predicted"/>
<dbReference type="EMBL" id="QGNW01002234">
    <property type="protein sequence ID" value="RVW22439.1"/>
    <property type="molecule type" value="Genomic_DNA"/>
</dbReference>
<organism evidence="1 2">
    <name type="scientific">Vitis vinifera</name>
    <name type="common">Grape</name>
    <dbReference type="NCBI Taxonomy" id="29760"/>
    <lineage>
        <taxon>Eukaryota</taxon>
        <taxon>Viridiplantae</taxon>
        <taxon>Streptophyta</taxon>
        <taxon>Embryophyta</taxon>
        <taxon>Tracheophyta</taxon>
        <taxon>Spermatophyta</taxon>
        <taxon>Magnoliopsida</taxon>
        <taxon>eudicotyledons</taxon>
        <taxon>Gunneridae</taxon>
        <taxon>Pentapetalae</taxon>
        <taxon>rosids</taxon>
        <taxon>Vitales</taxon>
        <taxon>Vitaceae</taxon>
        <taxon>Viteae</taxon>
        <taxon>Vitis</taxon>
    </lineage>
</organism>
<evidence type="ECO:0000313" key="1">
    <source>
        <dbReference type="EMBL" id="RVW22439.1"/>
    </source>
</evidence>
<protein>
    <submittedName>
        <fullName evidence="1">Uncharacterized protein</fullName>
    </submittedName>
</protein>
<comment type="caution">
    <text evidence="1">The sequence shown here is derived from an EMBL/GenBank/DDBJ whole genome shotgun (WGS) entry which is preliminary data.</text>
</comment>
<name>A0A438CGY8_VITVI</name>
<sequence>MADKTIGGCVRNPVRTPFAVTWITRDARPQHWRRLWELSLIQSPVKDGHTFPKSFILVGERKIILNGVEPSKEDNWQASDN</sequence>
<evidence type="ECO:0000313" key="2">
    <source>
        <dbReference type="Proteomes" id="UP000288805"/>
    </source>
</evidence>
<reference evidence="1 2" key="1">
    <citation type="journal article" date="2018" name="PLoS Genet.">
        <title>Population sequencing reveals clonal diversity and ancestral inbreeding in the grapevine cultivar Chardonnay.</title>
        <authorList>
            <person name="Roach M.J."/>
            <person name="Johnson D.L."/>
            <person name="Bohlmann J."/>
            <person name="van Vuuren H.J."/>
            <person name="Jones S.J."/>
            <person name="Pretorius I.S."/>
            <person name="Schmidt S.A."/>
            <person name="Borneman A.R."/>
        </authorList>
    </citation>
    <scope>NUCLEOTIDE SEQUENCE [LARGE SCALE GENOMIC DNA]</scope>
    <source>
        <strain evidence="2">cv. Chardonnay</strain>
        <tissue evidence="1">Leaf</tissue>
    </source>
</reference>
<gene>
    <name evidence="1" type="ORF">CK203_099233</name>
</gene>
<accession>A0A438CGY8</accession>
<dbReference type="Proteomes" id="UP000288805">
    <property type="component" value="Unassembled WGS sequence"/>
</dbReference>
<dbReference type="AlphaFoldDB" id="A0A438CGY8"/>